<dbReference type="CDD" id="cd07377">
    <property type="entry name" value="WHTH_GntR"/>
    <property type="match status" value="1"/>
</dbReference>
<keyword evidence="9" id="KW-1185">Reference proteome</keyword>
<dbReference type="Proteomes" id="UP000295680">
    <property type="component" value="Unassembled WGS sequence"/>
</dbReference>
<dbReference type="GO" id="GO:0030170">
    <property type="term" value="F:pyridoxal phosphate binding"/>
    <property type="evidence" value="ECO:0007669"/>
    <property type="project" value="InterPro"/>
</dbReference>
<keyword evidence="5" id="KW-0804">Transcription</keyword>
<dbReference type="InterPro" id="IPR051446">
    <property type="entry name" value="HTH_trans_reg/aminotransferase"/>
</dbReference>
<dbReference type="InterPro" id="IPR000524">
    <property type="entry name" value="Tscrpt_reg_HTH_GntR"/>
</dbReference>
<evidence type="ECO:0000256" key="4">
    <source>
        <dbReference type="ARBA" id="ARBA00023125"/>
    </source>
</evidence>
<dbReference type="AlphaFoldDB" id="A0A4R2JIF6"/>
<name>A0A4R2JIF6_9PSEU</name>
<keyword evidence="4 8" id="KW-0238">DNA-binding</keyword>
<dbReference type="InterPro" id="IPR036390">
    <property type="entry name" value="WH_DNA-bd_sf"/>
</dbReference>
<dbReference type="InterPro" id="IPR036388">
    <property type="entry name" value="WH-like_DNA-bd_sf"/>
</dbReference>
<reference evidence="8 9" key="1">
    <citation type="submission" date="2019-03" db="EMBL/GenBank/DDBJ databases">
        <title>Genomic Encyclopedia of Type Strains, Phase IV (KMG-IV): sequencing the most valuable type-strain genomes for metagenomic binning, comparative biology and taxonomic classification.</title>
        <authorList>
            <person name="Goeker M."/>
        </authorList>
    </citation>
    <scope>NUCLEOTIDE SEQUENCE [LARGE SCALE GENOMIC DNA]</scope>
    <source>
        <strain evidence="8 9">DSM 45934</strain>
    </source>
</reference>
<dbReference type="PROSITE" id="PS50949">
    <property type="entry name" value="HTH_GNTR"/>
    <property type="match status" value="1"/>
</dbReference>
<protein>
    <submittedName>
        <fullName evidence="8">DNA-binding transcriptional MocR family regulator</fullName>
    </submittedName>
</protein>
<dbReference type="PANTHER" id="PTHR46577">
    <property type="entry name" value="HTH-TYPE TRANSCRIPTIONAL REGULATORY PROTEIN GABR"/>
    <property type="match status" value="1"/>
</dbReference>
<gene>
    <name evidence="8" type="ORF">EV192_104536</name>
</gene>
<dbReference type="Pfam" id="PF00155">
    <property type="entry name" value="Aminotran_1_2"/>
    <property type="match status" value="1"/>
</dbReference>
<dbReference type="InterPro" id="IPR004839">
    <property type="entry name" value="Aminotransferase_I/II_large"/>
</dbReference>
<dbReference type="Gene3D" id="3.40.640.10">
    <property type="entry name" value="Type I PLP-dependent aspartate aminotransferase-like (Major domain)"/>
    <property type="match status" value="1"/>
</dbReference>
<dbReference type="GO" id="GO:0003677">
    <property type="term" value="F:DNA binding"/>
    <property type="evidence" value="ECO:0007669"/>
    <property type="project" value="UniProtKB-KW"/>
</dbReference>
<dbReference type="SMART" id="SM00345">
    <property type="entry name" value="HTH_GNTR"/>
    <property type="match status" value="1"/>
</dbReference>
<dbReference type="CDD" id="cd00609">
    <property type="entry name" value="AAT_like"/>
    <property type="match status" value="1"/>
</dbReference>
<dbReference type="InterPro" id="IPR015422">
    <property type="entry name" value="PyrdxlP-dep_Trfase_small"/>
</dbReference>
<feature type="domain" description="HTH gntR-type" evidence="7">
    <location>
        <begin position="26"/>
        <end position="94"/>
    </location>
</feature>
<evidence type="ECO:0000256" key="5">
    <source>
        <dbReference type="ARBA" id="ARBA00023163"/>
    </source>
</evidence>
<comment type="similarity">
    <text evidence="1">In the C-terminal section; belongs to the class-I pyridoxal-phosphate-dependent aminotransferase family.</text>
</comment>
<feature type="region of interest" description="Disordered" evidence="6">
    <location>
        <begin position="84"/>
        <end position="104"/>
    </location>
</feature>
<organism evidence="8 9">
    <name type="scientific">Actinocrispum wychmicini</name>
    <dbReference type="NCBI Taxonomy" id="1213861"/>
    <lineage>
        <taxon>Bacteria</taxon>
        <taxon>Bacillati</taxon>
        <taxon>Actinomycetota</taxon>
        <taxon>Actinomycetes</taxon>
        <taxon>Pseudonocardiales</taxon>
        <taxon>Pseudonocardiaceae</taxon>
        <taxon>Actinocrispum</taxon>
    </lineage>
</organism>
<sequence>MEAKVDRKGRVAELADALGDWAAAPGPRYRTLADALASAIHTGLLGRGDRLPAERAFAGALALSRSTVVAAYDELRGRGLVTSRHGSGTTVAAAPGRGADQTDGRVAGGQATALLQRLVDRPPDIISLAYAVDDGTSELADELVDLARTDLPRLLRDAGYHPHGLPELRTAIAEYYCRSGLPTTPAQVLATTGATQAIGLATQLYLRRGAVVLVESPSWPGCLDIFRAAGARLVGVPLDEEGIQADVLASAITGTQPDLLFVMPAFHNPTGTLMSAARRRQVAALCDRHRVPVLEDISHIGHPTALPAPVAAHGTGAAETLTVGGLAKTIWGGLRVGWVRAPIEITDRLTRLKALADLGSPVLDQALAARLLPRVGELADRRHQLRRHRLAHATELLRTQLPSWRWRVPDGGPALWIELPGADARAFAAIAVRHGVEVVPGSTTDSGDEFDSFIRLPFTFPEEVFTEVISRLTRAWDELTRHGPMADPHGPIV</sequence>
<dbReference type="GO" id="GO:0003700">
    <property type="term" value="F:DNA-binding transcription factor activity"/>
    <property type="evidence" value="ECO:0007669"/>
    <property type="project" value="InterPro"/>
</dbReference>
<proteinExistence type="inferred from homology"/>
<evidence type="ECO:0000256" key="2">
    <source>
        <dbReference type="ARBA" id="ARBA00022898"/>
    </source>
</evidence>
<dbReference type="EMBL" id="SLWS01000004">
    <property type="protein sequence ID" value="TCO59693.1"/>
    <property type="molecule type" value="Genomic_DNA"/>
</dbReference>
<dbReference type="PANTHER" id="PTHR46577:SF1">
    <property type="entry name" value="HTH-TYPE TRANSCRIPTIONAL REGULATORY PROTEIN GABR"/>
    <property type="match status" value="1"/>
</dbReference>
<evidence type="ECO:0000313" key="9">
    <source>
        <dbReference type="Proteomes" id="UP000295680"/>
    </source>
</evidence>
<keyword evidence="3" id="KW-0805">Transcription regulation</keyword>
<dbReference type="SUPFAM" id="SSF53383">
    <property type="entry name" value="PLP-dependent transferases"/>
    <property type="match status" value="1"/>
</dbReference>
<keyword evidence="2" id="KW-0663">Pyridoxal phosphate</keyword>
<dbReference type="Gene3D" id="3.90.1150.10">
    <property type="entry name" value="Aspartate Aminotransferase, domain 1"/>
    <property type="match status" value="1"/>
</dbReference>
<dbReference type="Pfam" id="PF00392">
    <property type="entry name" value="GntR"/>
    <property type="match status" value="1"/>
</dbReference>
<evidence type="ECO:0000256" key="6">
    <source>
        <dbReference type="SAM" id="MobiDB-lite"/>
    </source>
</evidence>
<dbReference type="InterPro" id="IPR015424">
    <property type="entry name" value="PyrdxlP-dep_Trfase"/>
</dbReference>
<accession>A0A4R2JIF6</accession>
<evidence type="ECO:0000256" key="3">
    <source>
        <dbReference type="ARBA" id="ARBA00023015"/>
    </source>
</evidence>
<dbReference type="Gene3D" id="1.10.10.10">
    <property type="entry name" value="Winged helix-like DNA-binding domain superfamily/Winged helix DNA-binding domain"/>
    <property type="match status" value="1"/>
</dbReference>
<dbReference type="SUPFAM" id="SSF46785">
    <property type="entry name" value="Winged helix' DNA-binding domain"/>
    <property type="match status" value="1"/>
</dbReference>
<dbReference type="OrthoDB" id="199743at2"/>
<dbReference type="InterPro" id="IPR015421">
    <property type="entry name" value="PyrdxlP-dep_Trfase_major"/>
</dbReference>
<evidence type="ECO:0000259" key="7">
    <source>
        <dbReference type="PROSITE" id="PS50949"/>
    </source>
</evidence>
<evidence type="ECO:0000256" key="1">
    <source>
        <dbReference type="ARBA" id="ARBA00005384"/>
    </source>
</evidence>
<evidence type="ECO:0000313" key="8">
    <source>
        <dbReference type="EMBL" id="TCO59693.1"/>
    </source>
</evidence>
<comment type="caution">
    <text evidence="8">The sequence shown here is derived from an EMBL/GenBank/DDBJ whole genome shotgun (WGS) entry which is preliminary data.</text>
</comment>